<accession>A0A017TDT9</accession>
<feature type="chain" id="PRO_5001496555" description="Chitin-binding type-4 domain-containing protein" evidence="2">
    <location>
        <begin position="24"/>
        <end position="251"/>
    </location>
</feature>
<comment type="caution">
    <text evidence="4">The sequence shown here is derived from an EMBL/GenBank/DDBJ whole genome shotgun (WGS) entry which is preliminary data.</text>
</comment>
<evidence type="ECO:0000256" key="2">
    <source>
        <dbReference type="SAM" id="SignalP"/>
    </source>
</evidence>
<dbReference type="Proteomes" id="UP000019678">
    <property type="component" value="Unassembled WGS sequence"/>
</dbReference>
<organism evidence="4 5">
    <name type="scientific">Chondromyces apiculatus DSM 436</name>
    <dbReference type="NCBI Taxonomy" id="1192034"/>
    <lineage>
        <taxon>Bacteria</taxon>
        <taxon>Pseudomonadati</taxon>
        <taxon>Myxococcota</taxon>
        <taxon>Polyangia</taxon>
        <taxon>Polyangiales</taxon>
        <taxon>Polyangiaceae</taxon>
        <taxon>Chondromyces</taxon>
    </lineage>
</organism>
<dbReference type="NCBIfam" id="TIGR03382">
    <property type="entry name" value="GC_trans_RRR"/>
    <property type="match status" value="1"/>
</dbReference>
<feature type="domain" description="Chitin-binding type-4" evidence="3">
    <location>
        <begin position="45"/>
        <end position="164"/>
    </location>
</feature>
<dbReference type="NCBIfam" id="NF043005">
    <property type="entry name" value="sce4755_fam"/>
    <property type="match status" value="1"/>
</dbReference>
<dbReference type="Pfam" id="PF03067">
    <property type="entry name" value="LPMO_10"/>
    <property type="match status" value="1"/>
</dbReference>
<protein>
    <recommendedName>
        <fullName evidence="3">Chitin-binding type-4 domain-containing protein</fullName>
    </recommendedName>
</protein>
<evidence type="ECO:0000259" key="3">
    <source>
        <dbReference type="Pfam" id="PF03067"/>
    </source>
</evidence>
<dbReference type="InterPro" id="IPR017756">
    <property type="entry name" value="TM_Gly-Cys-Arg_CS"/>
</dbReference>
<feature type="region of interest" description="Disordered" evidence="1">
    <location>
        <begin position="196"/>
        <end position="226"/>
    </location>
</feature>
<evidence type="ECO:0000256" key="1">
    <source>
        <dbReference type="SAM" id="MobiDB-lite"/>
    </source>
</evidence>
<dbReference type="EMBL" id="ASRX01000013">
    <property type="protein sequence ID" value="EYF06975.1"/>
    <property type="molecule type" value="Genomic_DNA"/>
</dbReference>
<evidence type="ECO:0000313" key="5">
    <source>
        <dbReference type="Proteomes" id="UP000019678"/>
    </source>
</evidence>
<dbReference type="OrthoDB" id="5520229at2"/>
<evidence type="ECO:0000313" key="4">
    <source>
        <dbReference type="EMBL" id="EYF06975.1"/>
    </source>
</evidence>
<feature type="signal peptide" evidence="2">
    <location>
        <begin position="1"/>
        <end position="23"/>
    </location>
</feature>
<dbReference type="eggNOG" id="ENOG5033ID2">
    <property type="taxonomic scope" value="Bacteria"/>
</dbReference>
<dbReference type="AlphaFoldDB" id="A0A017TDT9"/>
<proteinExistence type="predicted"/>
<gene>
    <name evidence="4" type="ORF">CAP_1234</name>
</gene>
<keyword evidence="5" id="KW-1185">Reference proteome</keyword>
<sequence>MRRLLTGSLAFAAVFSAATASRAHIDLLDPPPRHTGNDSQKTGPCGVANDARSATLVTEYVAGSNITVKWDETIDHNGHYRILFAQDGFQFPPASAATFCSTGDEVTPGVYCLADGIQDQAGAPEYQMNVTLPDMPCDNCTLQLIQWMDDAAAGQETYYECADLILTPAGAGGAGGATSSATGTGVGGGMTSGTGAGVGGAGGDDNSFNPYPDDSKGCSMGQGQGQGSTAAAAAAALGLLALFSRRRRSAR</sequence>
<reference evidence="4 5" key="1">
    <citation type="submission" date="2013-05" db="EMBL/GenBank/DDBJ databases">
        <title>Genome assembly of Chondromyces apiculatus DSM 436.</title>
        <authorList>
            <person name="Sharma G."/>
            <person name="Khatri I."/>
            <person name="Kaur C."/>
            <person name="Mayilraj S."/>
            <person name="Subramanian S."/>
        </authorList>
    </citation>
    <scope>NUCLEOTIDE SEQUENCE [LARGE SCALE GENOMIC DNA]</scope>
    <source>
        <strain evidence="4 5">DSM 436</strain>
    </source>
</reference>
<dbReference type="InterPro" id="IPR004302">
    <property type="entry name" value="Cellulose/chitin-bd_N"/>
</dbReference>
<dbReference type="RefSeq" id="WP_044238761.1">
    <property type="nucleotide sequence ID" value="NZ_ASRX01000013.1"/>
</dbReference>
<keyword evidence="2" id="KW-0732">Signal</keyword>
<name>A0A017TDT9_9BACT</name>
<dbReference type="PANTHER" id="PTHR46901">
    <property type="entry name" value="GH04942P"/>
    <property type="match status" value="1"/>
</dbReference>
<dbReference type="PANTHER" id="PTHR46901:SF2">
    <property type="entry name" value="GH04942P"/>
    <property type="match status" value="1"/>
</dbReference>